<feature type="non-terminal residue" evidence="2">
    <location>
        <position position="1"/>
    </location>
</feature>
<feature type="domain" description="Ty3 transposon capsid-like protein" evidence="1">
    <location>
        <begin position="155"/>
        <end position="270"/>
    </location>
</feature>
<sequence>FTQFSRGMSLSAAPFNPITASAAVPVHHYLQSVYPPAPLSLTHPSMTTLPFSAVNTSLPTANFATQINQVNTQSPVTTTFLPPLAYQAIVNSSFPQSNTLPNLQVPFQPTSLTPTNPNNHFRGPKVKLSFPEFDTNNPRGWIRRCDKYFELYQITPEEKMGFVSVHIKEKMDTWFDVYMMEHGGQVTWKTFCLDVCRRYDNIRPMDIVVQFNWLQQWSDVEIYFTKFEELRFYLLLINPTFNEAYFVYCFMGGLKPDLESMVRASNPQTMI</sequence>
<evidence type="ECO:0000313" key="2">
    <source>
        <dbReference type="EMBL" id="OIT18735.1"/>
    </source>
</evidence>
<dbReference type="InterPro" id="IPR045358">
    <property type="entry name" value="Ty3_capsid"/>
</dbReference>
<reference evidence="2" key="1">
    <citation type="submission" date="2016-11" db="EMBL/GenBank/DDBJ databases">
        <title>The genome of Nicotiana attenuata.</title>
        <authorList>
            <person name="Xu S."/>
            <person name="Brockmoeller T."/>
            <person name="Gaquerel E."/>
            <person name="Navarro A."/>
            <person name="Kuhl H."/>
            <person name="Gase K."/>
            <person name="Ling Z."/>
            <person name="Zhou W."/>
            <person name="Kreitzer C."/>
            <person name="Stanke M."/>
            <person name="Tang H."/>
            <person name="Lyons E."/>
            <person name="Pandey P."/>
            <person name="Pandey S.P."/>
            <person name="Timmermann B."/>
            <person name="Baldwin I.T."/>
        </authorList>
    </citation>
    <scope>NUCLEOTIDE SEQUENCE [LARGE SCALE GENOMIC DNA]</scope>
    <source>
        <strain evidence="2">UT</strain>
    </source>
</reference>
<accession>A0A1J6K9M3</accession>
<gene>
    <name evidence="2" type="ORF">A4A49_58143</name>
</gene>
<organism evidence="2 3">
    <name type="scientific">Nicotiana attenuata</name>
    <name type="common">Coyote tobacco</name>
    <dbReference type="NCBI Taxonomy" id="49451"/>
    <lineage>
        <taxon>Eukaryota</taxon>
        <taxon>Viridiplantae</taxon>
        <taxon>Streptophyta</taxon>
        <taxon>Embryophyta</taxon>
        <taxon>Tracheophyta</taxon>
        <taxon>Spermatophyta</taxon>
        <taxon>Magnoliopsida</taxon>
        <taxon>eudicotyledons</taxon>
        <taxon>Gunneridae</taxon>
        <taxon>Pentapetalae</taxon>
        <taxon>asterids</taxon>
        <taxon>lamiids</taxon>
        <taxon>Solanales</taxon>
        <taxon>Solanaceae</taxon>
        <taxon>Nicotianoideae</taxon>
        <taxon>Nicotianeae</taxon>
        <taxon>Nicotiana</taxon>
    </lineage>
</organism>
<proteinExistence type="predicted"/>
<feature type="non-terminal residue" evidence="2">
    <location>
        <position position="271"/>
    </location>
</feature>
<dbReference type="Proteomes" id="UP000187609">
    <property type="component" value="Unassembled WGS sequence"/>
</dbReference>
<dbReference type="AlphaFoldDB" id="A0A1J6K9M3"/>
<evidence type="ECO:0000259" key="1">
    <source>
        <dbReference type="Pfam" id="PF19259"/>
    </source>
</evidence>
<dbReference type="Gramene" id="OIT18735">
    <property type="protein sequence ID" value="OIT18735"/>
    <property type="gene ID" value="A4A49_58143"/>
</dbReference>
<dbReference type="EMBL" id="MJEQ01018654">
    <property type="protein sequence ID" value="OIT18735.1"/>
    <property type="molecule type" value="Genomic_DNA"/>
</dbReference>
<protein>
    <recommendedName>
        <fullName evidence="1">Ty3 transposon capsid-like protein domain-containing protein</fullName>
    </recommendedName>
</protein>
<evidence type="ECO:0000313" key="3">
    <source>
        <dbReference type="Proteomes" id="UP000187609"/>
    </source>
</evidence>
<dbReference type="Pfam" id="PF19259">
    <property type="entry name" value="Ty3_capsid"/>
    <property type="match status" value="1"/>
</dbReference>
<name>A0A1J6K9M3_NICAT</name>
<comment type="caution">
    <text evidence="2">The sequence shown here is derived from an EMBL/GenBank/DDBJ whole genome shotgun (WGS) entry which is preliminary data.</text>
</comment>
<keyword evidence="3" id="KW-1185">Reference proteome</keyword>